<name>A0AAD6NL61_DREDA</name>
<dbReference type="EMBL" id="JAQGDS010000003">
    <property type="protein sequence ID" value="KAJ6262554.1"/>
    <property type="molecule type" value="Genomic_DNA"/>
</dbReference>
<keyword evidence="3" id="KW-1185">Reference proteome</keyword>
<reference evidence="2" key="1">
    <citation type="submission" date="2023-01" db="EMBL/GenBank/DDBJ databases">
        <title>The chitinases involved in constricting ring structure development in the nematode-trapping fungus Drechslerella dactyloides.</title>
        <authorList>
            <person name="Wang R."/>
            <person name="Zhang L."/>
            <person name="Tang P."/>
            <person name="Li S."/>
            <person name="Liang L."/>
        </authorList>
    </citation>
    <scope>NUCLEOTIDE SEQUENCE</scope>
    <source>
        <strain evidence="2">YMF1.00031</strain>
    </source>
</reference>
<evidence type="ECO:0000313" key="2">
    <source>
        <dbReference type="EMBL" id="KAJ6262554.1"/>
    </source>
</evidence>
<keyword evidence="1" id="KW-0472">Membrane</keyword>
<evidence type="ECO:0000313" key="3">
    <source>
        <dbReference type="Proteomes" id="UP001221413"/>
    </source>
</evidence>
<comment type="caution">
    <text evidence="2">The sequence shown here is derived from an EMBL/GenBank/DDBJ whole genome shotgun (WGS) entry which is preliminary data.</text>
</comment>
<protein>
    <submittedName>
        <fullName evidence="2">Uncharacterized protein</fullName>
    </submittedName>
</protein>
<feature type="transmembrane region" description="Helical" evidence="1">
    <location>
        <begin position="261"/>
        <end position="283"/>
    </location>
</feature>
<evidence type="ECO:0000256" key="1">
    <source>
        <dbReference type="SAM" id="Phobius"/>
    </source>
</evidence>
<organism evidence="2 3">
    <name type="scientific">Drechslerella dactyloides</name>
    <name type="common">Nematode-trapping fungus</name>
    <name type="synonym">Arthrobotrys dactyloides</name>
    <dbReference type="NCBI Taxonomy" id="74499"/>
    <lineage>
        <taxon>Eukaryota</taxon>
        <taxon>Fungi</taxon>
        <taxon>Dikarya</taxon>
        <taxon>Ascomycota</taxon>
        <taxon>Pezizomycotina</taxon>
        <taxon>Orbiliomycetes</taxon>
        <taxon>Orbiliales</taxon>
        <taxon>Orbiliaceae</taxon>
        <taxon>Drechslerella</taxon>
    </lineage>
</organism>
<keyword evidence="1" id="KW-1133">Transmembrane helix</keyword>
<accession>A0AAD6NL61</accession>
<feature type="transmembrane region" description="Helical" evidence="1">
    <location>
        <begin position="145"/>
        <end position="167"/>
    </location>
</feature>
<dbReference type="Proteomes" id="UP001221413">
    <property type="component" value="Unassembled WGS sequence"/>
</dbReference>
<keyword evidence="1" id="KW-0812">Transmembrane</keyword>
<dbReference type="AlphaFoldDB" id="A0AAD6NL61"/>
<gene>
    <name evidence="2" type="ORF">Dda_3365</name>
</gene>
<proteinExistence type="predicted"/>
<feature type="transmembrane region" description="Helical" evidence="1">
    <location>
        <begin position="182"/>
        <end position="204"/>
    </location>
</feature>
<sequence>MIGAPSRSIFTNLEPKPEIEEAPAPLQPFIRFTMAHAGPSQVPETVVAIESPPLPATIAPRSPSPSAPLLASRSPAPMSMSPSLAGSAVSAVDPSDELNTINIHIQINVPKSLALPCFRRSWYRERCRARCGHGTDASGRRRWRFLGFILTVFYISFIVCGAVAWHLRNDYDLYTLGSRAPLVLATFSPLLDAFVTVSSILVIRRHTDNDKPGARYAILFFLNFALFVLHVVILGIAGSYLNTSLYGWGQYQREEMRDTCAALVMYSTSTMILFKLLLAGAVIGKASLRRTFKNSVARIPLAIGEEYRYQTLTHDVDADARQIESARSSVDRDQRQIFLT</sequence>
<feature type="transmembrane region" description="Helical" evidence="1">
    <location>
        <begin position="216"/>
        <end position="241"/>
    </location>
</feature>